<evidence type="ECO:0000256" key="2">
    <source>
        <dbReference type="ARBA" id="ARBA00022679"/>
    </source>
</evidence>
<dbReference type="Gene3D" id="3.40.640.10">
    <property type="entry name" value="Type I PLP-dependent aspartate aminotransferase-like (Major domain)"/>
    <property type="match status" value="1"/>
</dbReference>
<dbReference type="GO" id="GO:0008483">
    <property type="term" value="F:transaminase activity"/>
    <property type="evidence" value="ECO:0007669"/>
    <property type="project" value="UniProtKB-KW"/>
</dbReference>
<dbReference type="Pfam" id="PF00155">
    <property type="entry name" value="Aminotran_1_2"/>
    <property type="match status" value="1"/>
</dbReference>
<dbReference type="SUPFAM" id="SSF53383">
    <property type="entry name" value="PLP-dependent transferases"/>
    <property type="match status" value="1"/>
</dbReference>
<evidence type="ECO:0000313" key="7">
    <source>
        <dbReference type="Proteomes" id="UP001162834"/>
    </source>
</evidence>
<dbReference type="RefSeq" id="WP_259312234.1">
    <property type="nucleotide sequence ID" value="NZ_CP087164.1"/>
</dbReference>
<keyword evidence="3" id="KW-0663">Pyridoxal phosphate</keyword>
<dbReference type="InterPro" id="IPR050106">
    <property type="entry name" value="HistidinolP_aminotransfase"/>
</dbReference>
<keyword evidence="1 4" id="KW-0032">Aminotransferase</keyword>
<dbReference type="Proteomes" id="UP001162834">
    <property type="component" value="Chromosome"/>
</dbReference>
<dbReference type="AlphaFoldDB" id="A0A9E7C2Y6"/>
<dbReference type="EC" id="2.6.1.-" evidence="4"/>
<dbReference type="PANTHER" id="PTHR43643">
    <property type="entry name" value="HISTIDINOL-PHOSPHATE AMINOTRANSFERASE 2"/>
    <property type="match status" value="1"/>
</dbReference>
<evidence type="ECO:0000313" key="6">
    <source>
        <dbReference type="EMBL" id="UGS38204.1"/>
    </source>
</evidence>
<reference evidence="6" key="1">
    <citation type="journal article" date="2022" name="Int. J. Syst. Evol. Microbiol.">
        <title>Pseudomonas aegrilactucae sp. nov. and Pseudomonas morbosilactucae sp. nov., pathogens causing bacterial rot of lettuce in Japan.</title>
        <authorList>
            <person name="Sawada H."/>
            <person name="Fujikawa T."/>
            <person name="Satou M."/>
        </authorList>
    </citation>
    <scope>NUCLEOTIDE SEQUENCE</scope>
    <source>
        <strain evidence="6">0166_1</strain>
    </source>
</reference>
<dbReference type="PROSITE" id="PS00105">
    <property type="entry name" value="AA_TRANSFER_CLASS_1"/>
    <property type="match status" value="1"/>
</dbReference>
<dbReference type="GO" id="GO:0030170">
    <property type="term" value="F:pyridoxal phosphate binding"/>
    <property type="evidence" value="ECO:0007669"/>
    <property type="project" value="InterPro"/>
</dbReference>
<dbReference type="EMBL" id="CP087164">
    <property type="protein sequence ID" value="UGS38204.1"/>
    <property type="molecule type" value="Genomic_DNA"/>
</dbReference>
<dbReference type="InterPro" id="IPR015421">
    <property type="entry name" value="PyrdxlP-dep_Trfase_major"/>
</dbReference>
<evidence type="ECO:0000256" key="4">
    <source>
        <dbReference type="RuleBase" id="RU000481"/>
    </source>
</evidence>
<feature type="domain" description="Aminotransferase class I/classII large" evidence="5">
    <location>
        <begin position="51"/>
        <end position="361"/>
    </location>
</feature>
<dbReference type="KEGG" id="sbae:DSM104329_04628"/>
<accession>A0A9E7C2Y6</accession>
<dbReference type="Gene3D" id="3.90.1150.10">
    <property type="entry name" value="Aspartate Aminotransferase, domain 1"/>
    <property type="match status" value="1"/>
</dbReference>
<evidence type="ECO:0000256" key="3">
    <source>
        <dbReference type="ARBA" id="ARBA00022898"/>
    </source>
</evidence>
<sequence length="368" mass="39472">MGLLDYYRQFEEQPPEEVSAELRERAAERRRQALSRVEPLDLSALTWPELPPSVVVNAVTYVARRGLHRYREPHAAELRSELAHRLGLPATRVVVGNGAAQLLGSAAQALIEPGDELVTPWPSYPLLPVLARRAGGSAVPVGAASGRPAEAIVAALTDRTRIVALCNPNDPTGEWLDEAALRALLSALPERVVVLLDEALVEYAPSSAAGLVEEFPRLLVFRSFSKAWGLAGLRIGYAVGGPDSEPLLERVEPELGVNELAQAGALEALRATDAHMARRVEAVRIERARLAGELEALGLSVAPSEANLLWLGADGFDGAGLAHELETRAKIRVAEGGRFGDPDRIRVAVQDEAAGDRLRDALAAILRG</sequence>
<keyword evidence="7" id="KW-1185">Reference proteome</keyword>
<comment type="cofactor">
    <cofactor evidence="4">
        <name>pyridoxal 5'-phosphate</name>
        <dbReference type="ChEBI" id="CHEBI:597326"/>
    </cofactor>
</comment>
<dbReference type="PANTHER" id="PTHR43643:SF3">
    <property type="entry name" value="HISTIDINOL-PHOSPHATE AMINOTRANSFERASE"/>
    <property type="match status" value="1"/>
</dbReference>
<dbReference type="InterPro" id="IPR015422">
    <property type="entry name" value="PyrdxlP-dep_Trfase_small"/>
</dbReference>
<name>A0A9E7C2Y6_9ACTN</name>
<protein>
    <recommendedName>
        <fullName evidence="4">Aminotransferase</fullName>
        <ecNumber evidence="4">2.6.1.-</ecNumber>
    </recommendedName>
</protein>
<evidence type="ECO:0000259" key="5">
    <source>
        <dbReference type="Pfam" id="PF00155"/>
    </source>
</evidence>
<gene>
    <name evidence="6" type="primary">pat_3</name>
    <name evidence="6" type="ORF">DSM104329_04628</name>
</gene>
<comment type="similarity">
    <text evidence="4">Belongs to the class-I pyridoxal-phosphate-dependent aminotransferase family.</text>
</comment>
<proteinExistence type="inferred from homology"/>
<dbReference type="InterPro" id="IPR004839">
    <property type="entry name" value="Aminotransferase_I/II_large"/>
</dbReference>
<dbReference type="InterPro" id="IPR004838">
    <property type="entry name" value="NHTrfase_class1_PyrdxlP-BS"/>
</dbReference>
<dbReference type="CDD" id="cd00609">
    <property type="entry name" value="AAT_like"/>
    <property type="match status" value="1"/>
</dbReference>
<organism evidence="6 7">
    <name type="scientific">Capillimicrobium parvum</name>
    <dbReference type="NCBI Taxonomy" id="2884022"/>
    <lineage>
        <taxon>Bacteria</taxon>
        <taxon>Bacillati</taxon>
        <taxon>Actinomycetota</taxon>
        <taxon>Thermoleophilia</taxon>
        <taxon>Solirubrobacterales</taxon>
        <taxon>Capillimicrobiaceae</taxon>
        <taxon>Capillimicrobium</taxon>
    </lineage>
</organism>
<dbReference type="InterPro" id="IPR015424">
    <property type="entry name" value="PyrdxlP-dep_Trfase"/>
</dbReference>
<evidence type="ECO:0000256" key="1">
    <source>
        <dbReference type="ARBA" id="ARBA00022576"/>
    </source>
</evidence>
<keyword evidence="2 4" id="KW-0808">Transferase</keyword>